<accession>A0A2I0U574</accession>
<reference evidence="2" key="2">
    <citation type="submission" date="2017-12" db="EMBL/GenBank/DDBJ databases">
        <title>Genome sequence of the Bar-tailed Godwit (Limosa lapponica baueri).</title>
        <authorList>
            <person name="Lima N.C.B."/>
            <person name="Parody-Merino A.M."/>
            <person name="Battley P.F."/>
            <person name="Fidler A.E."/>
            <person name="Prosdocimi F."/>
        </authorList>
    </citation>
    <scope>NUCLEOTIDE SEQUENCE [LARGE SCALE GENOMIC DNA]</scope>
</reference>
<organism evidence="1 2">
    <name type="scientific">Limosa lapponica baueri</name>
    <dbReference type="NCBI Taxonomy" id="1758121"/>
    <lineage>
        <taxon>Eukaryota</taxon>
        <taxon>Metazoa</taxon>
        <taxon>Chordata</taxon>
        <taxon>Craniata</taxon>
        <taxon>Vertebrata</taxon>
        <taxon>Euteleostomi</taxon>
        <taxon>Archelosauria</taxon>
        <taxon>Archosauria</taxon>
        <taxon>Dinosauria</taxon>
        <taxon>Saurischia</taxon>
        <taxon>Theropoda</taxon>
        <taxon>Coelurosauria</taxon>
        <taxon>Aves</taxon>
        <taxon>Neognathae</taxon>
        <taxon>Neoaves</taxon>
        <taxon>Charadriiformes</taxon>
        <taxon>Scolopacidae</taxon>
        <taxon>Limosa</taxon>
    </lineage>
</organism>
<gene>
    <name evidence="1" type="ORF">llap_8492</name>
</gene>
<dbReference type="Proteomes" id="UP000233556">
    <property type="component" value="Unassembled WGS sequence"/>
</dbReference>
<evidence type="ECO:0000313" key="2">
    <source>
        <dbReference type="Proteomes" id="UP000233556"/>
    </source>
</evidence>
<sequence length="100" mass="10804">MYLLETKRMMASAVNAGQEAGTAGKTGLRSSLQEHVCDMERTMVNSEAVKKTDPALSSSCPKRSDNCIHDSAEDSAGLWPHHNCITRDILDLASQGLSLL</sequence>
<reference evidence="2" key="1">
    <citation type="submission" date="2017-11" db="EMBL/GenBank/DDBJ databases">
        <authorList>
            <person name="Lima N.C."/>
            <person name="Parody-Merino A.M."/>
            <person name="Battley P.F."/>
            <person name="Fidler A.E."/>
            <person name="Prosdocimi F."/>
        </authorList>
    </citation>
    <scope>NUCLEOTIDE SEQUENCE [LARGE SCALE GENOMIC DNA]</scope>
</reference>
<proteinExistence type="predicted"/>
<protein>
    <submittedName>
        <fullName evidence="1">Uncharacterized protein</fullName>
    </submittedName>
</protein>
<evidence type="ECO:0000313" key="1">
    <source>
        <dbReference type="EMBL" id="PKU41207.1"/>
    </source>
</evidence>
<dbReference type="AlphaFoldDB" id="A0A2I0U574"/>
<name>A0A2I0U574_LIMLA</name>
<dbReference type="EMBL" id="KZ506147">
    <property type="protein sequence ID" value="PKU41207.1"/>
    <property type="molecule type" value="Genomic_DNA"/>
</dbReference>
<keyword evidence="2" id="KW-1185">Reference proteome</keyword>